<organism evidence="1 2">
    <name type="scientific">Mycolicibacterium tusciae</name>
    <dbReference type="NCBI Taxonomy" id="75922"/>
    <lineage>
        <taxon>Bacteria</taxon>
        <taxon>Bacillati</taxon>
        <taxon>Actinomycetota</taxon>
        <taxon>Actinomycetes</taxon>
        <taxon>Mycobacteriales</taxon>
        <taxon>Mycobacteriaceae</taxon>
        <taxon>Mycolicibacterium</taxon>
    </lineage>
</organism>
<keyword evidence="2" id="KW-1185">Reference proteome</keyword>
<protein>
    <submittedName>
        <fullName evidence="1">Uncharacterized protein</fullName>
    </submittedName>
</protein>
<dbReference type="EMBL" id="MVIM01000001">
    <property type="protein sequence ID" value="ORB68807.1"/>
    <property type="molecule type" value="Genomic_DNA"/>
</dbReference>
<name>A0A1X0K2Z1_9MYCO</name>
<dbReference type="OrthoDB" id="9904157at2"/>
<evidence type="ECO:0000313" key="2">
    <source>
        <dbReference type="Proteomes" id="UP000192411"/>
    </source>
</evidence>
<dbReference type="RefSeq" id="WP_083123624.1">
    <property type="nucleotide sequence ID" value="NZ_MVIM01000001.1"/>
</dbReference>
<sequence length="151" mass="16531">MSLPDAVVTVYCDEPSHCDTPVGLLLKGTWLETGRLLADADEGVFIWATMERGRERAGAWTARPTVLTPHGLRQARRGGGFHWAPDNDASPERVAEFAIRNFQPVRGRFGARCAYCGLSFTRQWPAMVQTLDTLTAAGITAISLRGLIDTT</sequence>
<dbReference type="Proteomes" id="UP000192411">
    <property type="component" value="Unassembled WGS sequence"/>
</dbReference>
<comment type="caution">
    <text evidence="1">The sequence shown here is derived from an EMBL/GenBank/DDBJ whole genome shotgun (WGS) entry which is preliminary data.</text>
</comment>
<dbReference type="AlphaFoldDB" id="A0A1X0K2Z1"/>
<dbReference type="STRING" id="75922.BST47_02675"/>
<proteinExistence type="predicted"/>
<evidence type="ECO:0000313" key="1">
    <source>
        <dbReference type="EMBL" id="ORB68807.1"/>
    </source>
</evidence>
<reference evidence="1 2" key="1">
    <citation type="submission" date="2017-02" db="EMBL/GenBank/DDBJ databases">
        <title>The new phylogeny of genus Mycobacterium.</title>
        <authorList>
            <person name="Tortoli E."/>
            <person name="Trovato A."/>
            <person name="Cirillo D.M."/>
        </authorList>
    </citation>
    <scope>NUCLEOTIDE SEQUENCE [LARGE SCALE GENOMIC DNA]</scope>
    <source>
        <strain evidence="1 2">DSM 44338</strain>
    </source>
</reference>
<gene>
    <name evidence="1" type="ORF">BST47_02675</name>
</gene>
<accession>A0A1X0K2Z1</accession>